<evidence type="ECO:0000313" key="2">
    <source>
        <dbReference type="EMBL" id="PIA31149.1"/>
    </source>
</evidence>
<name>A0A2G5CIR1_AQUCA</name>
<dbReference type="Proteomes" id="UP000230069">
    <property type="component" value="Unassembled WGS sequence"/>
</dbReference>
<dbReference type="AlphaFoldDB" id="A0A2G5CIR1"/>
<organism evidence="2 3">
    <name type="scientific">Aquilegia coerulea</name>
    <name type="common">Rocky mountain columbine</name>
    <dbReference type="NCBI Taxonomy" id="218851"/>
    <lineage>
        <taxon>Eukaryota</taxon>
        <taxon>Viridiplantae</taxon>
        <taxon>Streptophyta</taxon>
        <taxon>Embryophyta</taxon>
        <taxon>Tracheophyta</taxon>
        <taxon>Spermatophyta</taxon>
        <taxon>Magnoliopsida</taxon>
        <taxon>Ranunculales</taxon>
        <taxon>Ranunculaceae</taxon>
        <taxon>Thalictroideae</taxon>
        <taxon>Aquilegia</taxon>
    </lineage>
</organism>
<evidence type="ECO:0000256" key="1">
    <source>
        <dbReference type="SAM" id="Phobius"/>
    </source>
</evidence>
<sequence>MTLLAGFNFTTQHLTNSQFGTSLYPEFCFIIPILYSWAENAYKIAILHSLKFLKSTCLFFVCHSLIGIRFAFLITSKLG</sequence>
<dbReference type="InParanoid" id="A0A2G5CIR1"/>
<reference evidence="2 3" key="1">
    <citation type="submission" date="2017-09" db="EMBL/GenBank/DDBJ databases">
        <title>WGS assembly of Aquilegia coerulea Goldsmith.</title>
        <authorList>
            <person name="Hodges S."/>
            <person name="Kramer E."/>
            <person name="Nordborg M."/>
            <person name="Tomkins J."/>
            <person name="Borevitz J."/>
            <person name="Derieg N."/>
            <person name="Yan J."/>
            <person name="Mihaltcheva S."/>
            <person name="Hayes R.D."/>
            <person name="Rokhsar D."/>
        </authorList>
    </citation>
    <scope>NUCLEOTIDE SEQUENCE [LARGE SCALE GENOMIC DNA]</scope>
    <source>
        <strain evidence="3">cv. Goldsmith</strain>
    </source>
</reference>
<keyword evidence="3" id="KW-1185">Reference proteome</keyword>
<feature type="transmembrane region" description="Helical" evidence="1">
    <location>
        <begin position="52"/>
        <end position="74"/>
    </location>
</feature>
<evidence type="ECO:0000313" key="3">
    <source>
        <dbReference type="Proteomes" id="UP000230069"/>
    </source>
</evidence>
<proteinExistence type="predicted"/>
<keyword evidence="1" id="KW-0812">Transmembrane</keyword>
<protein>
    <submittedName>
        <fullName evidence="2">Uncharacterized protein</fullName>
    </submittedName>
</protein>
<dbReference type="EMBL" id="KZ305069">
    <property type="protein sequence ID" value="PIA31149.1"/>
    <property type="molecule type" value="Genomic_DNA"/>
</dbReference>
<accession>A0A2G5CIR1</accession>
<keyword evidence="1" id="KW-1133">Transmembrane helix</keyword>
<gene>
    <name evidence="2" type="ORF">AQUCO_05200033v1</name>
</gene>
<keyword evidence="1" id="KW-0472">Membrane</keyword>